<keyword evidence="1" id="KW-0812">Transmembrane</keyword>
<dbReference type="InterPro" id="IPR001414">
    <property type="entry name" value="GPR143"/>
</dbReference>
<dbReference type="EMBL" id="JASSZA010000023">
    <property type="protein sequence ID" value="KAK2083152.1"/>
    <property type="molecule type" value="Genomic_DNA"/>
</dbReference>
<organism evidence="2 3">
    <name type="scientific">Saguinus oedipus</name>
    <name type="common">Cotton-top tamarin</name>
    <name type="synonym">Oedipomidas oedipus</name>
    <dbReference type="NCBI Taxonomy" id="9490"/>
    <lineage>
        <taxon>Eukaryota</taxon>
        <taxon>Metazoa</taxon>
        <taxon>Chordata</taxon>
        <taxon>Craniata</taxon>
        <taxon>Vertebrata</taxon>
        <taxon>Euteleostomi</taxon>
        <taxon>Mammalia</taxon>
        <taxon>Eutheria</taxon>
        <taxon>Euarchontoglires</taxon>
        <taxon>Primates</taxon>
        <taxon>Haplorrhini</taxon>
        <taxon>Platyrrhini</taxon>
        <taxon>Cebidae</taxon>
        <taxon>Callitrichinae</taxon>
        <taxon>Saguinus</taxon>
    </lineage>
</organism>
<proteinExistence type="predicted"/>
<accession>A0ABQ9TFZ1</accession>
<sequence>MDGLGCFYLFPDILMQGSSQLQMWIQLLYSACFWWLFCYAVDAYLVIRRSAGLSVGEIGGLTTGSLIDASYGEKRCFGVWDIQKALGILEQVLNGSHFFVVGKQKCERKRGPGGPLHTWA</sequence>
<reference evidence="2 3" key="1">
    <citation type="submission" date="2023-05" db="EMBL/GenBank/DDBJ databases">
        <title>B98-5 Cell Line De Novo Hybrid Assembly: An Optical Mapping Approach.</title>
        <authorList>
            <person name="Kananen K."/>
            <person name="Auerbach J.A."/>
            <person name="Kautto E."/>
            <person name="Blachly J.S."/>
        </authorList>
    </citation>
    <scope>NUCLEOTIDE SEQUENCE [LARGE SCALE GENOMIC DNA]</scope>
    <source>
        <strain evidence="2">B95-8</strain>
        <tissue evidence="2">Cell line</tissue>
    </source>
</reference>
<name>A0ABQ9TFZ1_SAGOE</name>
<evidence type="ECO:0000256" key="1">
    <source>
        <dbReference type="SAM" id="Phobius"/>
    </source>
</evidence>
<gene>
    <name evidence="2" type="ORF">P7K49_038388</name>
</gene>
<dbReference type="PRINTS" id="PR00965">
    <property type="entry name" value="OCULARALBNSM"/>
</dbReference>
<keyword evidence="3" id="KW-1185">Reference proteome</keyword>
<protein>
    <submittedName>
        <fullName evidence="2">Uncharacterized protein</fullName>
    </submittedName>
</protein>
<keyword evidence="1" id="KW-0472">Membrane</keyword>
<evidence type="ECO:0000313" key="3">
    <source>
        <dbReference type="Proteomes" id="UP001266305"/>
    </source>
</evidence>
<dbReference type="Pfam" id="PF02101">
    <property type="entry name" value="Ocular_alb"/>
    <property type="match status" value="1"/>
</dbReference>
<dbReference type="Proteomes" id="UP001266305">
    <property type="component" value="Unassembled WGS sequence"/>
</dbReference>
<dbReference type="PANTHER" id="PTHR15177">
    <property type="entry name" value="G-PROTEIN COUPLED RECEPTOR 143"/>
    <property type="match status" value="1"/>
</dbReference>
<keyword evidence="1" id="KW-1133">Transmembrane helix</keyword>
<feature type="transmembrane region" description="Helical" evidence="1">
    <location>
        <begin position="24"/>
        <end position="47"/>
    </location>
</feature>
<dbReference type="PANTHER" id="PTHR15177:SF2">
    <property type="entry name" value="G-PROTEIN COUPLED RECEPTOR 143"/>
    <property type="match status" value="1"/>
</dbReference>
<evidence type="ECO:0000313" key="2">
    <source>
        <dbReference type="EMBL" id="KAK2083152.1"/>
    </source>
</evidence>
<comment type="caution">
    <text evidence="2">The sequence shown here is derived from an EMBL/GenBank/DDBJ whole genome shotgun (WGS) entry which is preliminary data.</text>
</comment>